<keyword evidence="2" id="KW-1185">Reference proteome</keyword>
<organism evidence="1 2">
    <name type="scientific">Massilia aquatica</name>
    <dbReference type="NCBI Taxonomy" id="2609000"/>
    <lineage>
        <taxon>Bacteria</taxon>
        <taxon>Pseudomonadati</taxon>
        <taxon>Pseudomonadota</taxon>
        <taxon>Betaproteobacteria</taxon>
        <taxon>Burkholderiales</taxon>
        <taxon>Oxalobacteraceae</taxon>
        <taxon>Telluria group</taxon>
        <taxon>Massilia</taxon>
    </lineage>
</organism>
<proteinExistence type="predicted"/>
<sequence length="95" mass="10570">MSTTLRLSDELIDMAKPHAAAGHRSVPKQIAYWARLGKAVEDNPDLPLQFMKDTLLSAQEAEAGLLAPYQFGAWPCWRSLMCRNSDIVRRSGARA</sequence>
<comment type="caution">
    <text evidence="1">The sequence shown here is derived from an EMBL/GenBank/DDBJ whole genome shotgun (WGS) entry which is preliminary data.</text>
</comment>
<protein>
    <recommendedName>
        <fullName evidence="3">ParD-like antitoxin of type II toxin-antitoxin system</fullName>
    </recommendedName>
</protein>
<gene>
    <name evidence="1" type="ORF">F1609_28730</name>
</gene>
<dbReference type="RefSeq" id="WP_167080516.1">
    <property type="nucleotide sequence ID" value="NZ_VVIW01000027.1"/>
</dbReference>
<dbReference type="Pfam" id="PF11903">
    <property type="entry name" value="ParD_like"/>
    <property type="match status" value="1"/>
</dbReference>
<evidence type="ECO:0000313" key="1">
    <source>
        <dbReference type="EMBL" id="NHZ44122.1"/>
    </source>
</evidence>
<reference evidence="1 2" key="1">
    <citation type="submission" date="2019-09" db="EMBL/GenBank/DDBJ databases">
        <title>Taxonomy of Antarctic Massilia spp.: description of Massilia rubra sp. nov., Massilia aquatica sp. nov., Massilia mucilaginosa sp. nov., Massilia frigida sp. nov. isolated from streams, lakes and regoliths.</title>
        <authorList>
            <person name="Holochova P."/>
            <person name="Sedlacek I."/>
            <person name="Kralova S."/>
            <person name="Maslanova I."/>
            <person name="Busse H.-J."/>
            <person name="Stankova E."/>
            <person name="Vrbovska V."/>
            <person name="Kovarovic V."/>
            <person name="Bartak M."/>
            <person name="Svec P."/>
            <person name="Pantucek R."/>
        </authorList>
    </citation>
    <scope>NUCLEOTIDE SEQUENCE [LARGE SCALE GENOMIC DNA]</scope>
    <source>
        <strain evidence="1 2">CCM 8693</strain>
    </source>
</reference>
<evidence type="ECO:0008006" key="3">
    <source>
        <dbReference type="Google" id="ProtNLM"/>
    </source>
</evidence>
<dbReference type="InterPro" id="IPR021831">
    <property type="entry name" value="ParD-like"/>
</dbReference>
<accession>A0ABX0MGY8</accession>
<evidence type="ECO:0000313" key="2">
    <source>
        <dbReference type="Proteomes" id="UP000819052"/>
    </source>
</evidence>
<dbReference type="Proteomes" id="UP000819052">
    <property type="component" value="Unassembled WGS sequence"/>
</dbReference>
<dbReference type="EMBL" id="VVIW01000027">
    <property type="protein sequence ID" value="NHZ44122.1"/>
    <property type="molecule type" value="Genomic_DNA"/>
</dbReference>
<name>A0ABX0MGY8_9BURK</name>